<organism evidence="2 3">
    <name type="scientific">Draconibacterium sediminis</name>
    <dbReference type="NCBI Taxonomy" id="1544798"/>
    <lineage>
        <taxon>Bacteria</taxon>
        <taxon>Pseudomonadati</taxon>
        <taxon>Bacteroidota</taxon>
        <taxon>Bacteroidia</taxon>
        <taxon>Marinilabiliales</taxon>
        <taxon>Prolixibacteraceae</taxon>
        <taxon>Draconibacterium</taxon>
    </lineage>
</organism>
<dbReference type="RefSeq" id="WP_045028564.1">
    <property type="nucleotide sequence ID" value="NZ_JRHC01000001.1"/>
</dbReference>
<accession>A0A0D8JD44</accession>
<dbReference type="EMBL" id="JRHC01000001">
    <property type="protein sequence ID" value="KJF44496.1"/>
    <property type="molecule type" value="Genomic_DNA"/>
</dbReference>
<dbReference type="STRING" id="1544798.LH29_03135"/>
<proteinExistence type="inferred from homology"/>
<dbReference type="Pfam" id="PF11307">
    <property type="entry name" value="DUF3109"/>
    <property type="match status" value="1"/>
</dbReference>
<evidence type="ECO:0000256" key="1">
    <source>
        <dbReference type="ARBA" id="ARBA00093770"/>
    </source>
</evidence>
<gene>
    <name evidence="2" type="ORF">LH29_03135</name>
</gene>
<reference evidence="2 3" key="1">
    <citation type="submission" date="2014-09" db="EMBL/GenBank/DDBJ databases">
        <title>Draft Genome Sequence of Draconibacterium sp. JN14CK-3.</title>
        <authorList>
            <person name="Dong C."/>
            <person name="Lai Q."/>
            <person name="Shao Z."/>
        </authorList>
    </citation>
    <scope>NUCLEOTIDE SEQUENCE [LARGE SCALE GENOMIC DNA]</scope>
    <source>
        <strain evidence="2 3">JN14CK-3</strain>
    </source>
</reference>
<dbReference type="AlphaFoldDB" id="A0A0D8JD44"/>
<dbReference type="OrthoDB" id="597501at2"/>
<name>A0A0D8JD44_9BACT</name>
<comment type="caution">
    <text evidence="2">The sequence shown here is derived from an EMBL/GenBank/DDBJ whole genome shotgun (WGS) entry which is preliminary data.</text>
</comment>
<keyword evidence="3" id="KW-1185">Reference proteome</keyword>
<dbReference type="Proteomes" id="UP000032544">
    <property type="component" value="Unassembled WGS sequence"/>
</dbReference>
<sequence>MIEIGRAIVSRDVFEKHFLCDILKCKGACCIEGDSGAPLTDEEAILIEEDYHTFEDLLPEKHKREVEKQGYSVIDSDGDLVTPLVDDRQCVYSYYNKQGILKCAIEKAHFEGKTKFRKPLSCHLFPIRITEYKRFDAVNYQELDICKPGRKCGASEKLPLYKFLKEPLTAKYGAEWYKELEIAADYILSEK</sequence>
<comment type="similarity">
    <text evidence="1">Belongs to the Rv0495c family.</text>
</comment>
<evidence type="ECO:0008006" key="4">
    <source>
        <dbReference type="Google" id="ProtNLM"/>
    </source>
</evidence>
<dbReference type="InterPro" id="IPR021458">
    <property type="entry name" value="Rv0495c"/>
</dbReference>
<evidence type="ECO:0000313" key="3">
    <source>
        <dbReference type="Proteomes" id="UP000032544"/>
    </source>
</evidence>
<evidence type="ECO:0000313" key="2">
    <source>
        <dbReference type="EMBL" id="KJF44496.1"/>
    </source>
</evidence>
<protein>
    <recommendedName>
        <fullName evidence="4">DUF3109 family protein</fullName>
    </recommendedName>
</protein>